<protein>
    <submittedName>
        <fullName evidence="3">TIM barrel protein</fullName>
    </submittedName>
</protein>
<gene>
    <name evidence="3" type="ORF">GJ743_16365</name>
</gene>
<evidence type="ECO:0000256" key="1">
    <source>
        <dbReference type="ARBA" id="ARBA00023277"/>
    </source>
</evidence>
<dbReference type="Gene3D" id="3.20.20.150">
    <property type="entry name" value="Divalent-metal-dependent TIM barrel enzymes"/>
    <property type="match status" value="1"/>
</dbReference>
<dbReference type="PANTHER" id="PTHR12110:SF52">
    <property type="entry name" value="XYLOSE ISOMERASE"/>
    <property type="match status" value="1"/>
</dbReference>
<evidence type="ECO:0000313" key="4">
    <source>
        <dbReference type="Proteomes" id="UP000433071"/>
    </source>
</evidence>
<feature type="domain" description="Xylose isomerase-like TIM barrel" evidence="2">
    <location>
        <begin position="25"/>
        <end position="269"/>
    </location>
</feature>
<reference evidence="3 4" key="1">
    <citation type="submission" date="2019-11" db="EMBL/GenBank/DDBJ databases">
        <title>Agromyces kandeliae sp. nov., isolated from mangrove soil.</title>
        <authorList>
            <person name="Wang R."/>
        </authorList>
    </citation>
    <scope>NUCLEOTIDE SEQUENCE [LARGE SCALE GENOMIC DNA]</scope>
    <source>
        <strain evidence="3 4">JCM 11433</strain>
    </source>
</reference>
<dbReference type="SUPFAM" id="SSF51658">
    <property type="entry name" value="Xylose isomerase-like"/>
    <property type="match status" value="1"/>
</dbReference>
<keyword evidence="4" id="KW-1185">Reference proteome</keyword>
<sequence length="305" mass="31948">MSAHPRLSLNQATIKHASLQEALDVTAAGGYQAIGLWREPVAEVGLAEASARLSDSGLRFTSLCRAGFFTMPEGPERRASIDDNRRAIEETATLAAAGAPGSTAVLVLVAGGLPVGSNDLVGARARVADALAELVPDAAAAGVQLSIEPLHPMYVSDRAVVSTLKQALDLAAPFAPETVGVEVDTFHVWWDPEVLDQVARAGREGRIASYQVCDWTTPLPADVLLARHYPGDGVIDFAAFTRAVEATGYDRDIEVELFNADIWATPYAEVVARTAASFDRAVAPYLAATNAPAPTAPAPTPAPAG</sequence>
<dbReference type="EMBL" id="WMLB01000037">
    <property type="protein sequence ID" value="MTH69948.1"/>
    <property type="molecule type" value="Genomic_DNA"/>
</dbReference>
<accession>A0A6I3MB07</accession>
<dbReference type="InterPro" id="IPR050312">
    <property type="entry name" value="IolE/XylAMocC-like"/>
</dbReference>
<comment type="caution">
    <text evidence="3">The sequence shown here is derived from an EMBL/GenBank/DDBJ whole genome shotgun (WGS) entry which is preliminary data.</text>
</comment>
<organism evidence="3 4">
    <name type="scientific">Agromyces bracchium</name>
    <dbReference type="NCBI Taxonomy" id="88376"/>
    <lineage>
        <taxon>Bacteria</taxon>
        <taxon>Bacillati</taxon>
        <taxon>Actinomycetota</taxon>
        <taxon>Actinomycetes</taxon>
        <taxon>Micrococcales</taxon>
        <taxon>Microbacteriaceae</taxon>
        <taxon>Agromyces</taxon>
    </lineage>
</organism>
<dbReference type="Pfam" id="PF01261">
    <property type="entry name" value="AP_endonuc_2"/>
    <property type="match status" value="1"/>
</dbReference>
<keyword evidence="1" id="KW-0119">Carbohydrate metabolism</keyword>
<evidence type="ECO:0000313" key="3">
    <source>
        <dbReference type="EMBL" id="MTH69948.1"/>
    </source>
</evidence>
<dbReference type="PANTHER" id="PTHR12110">
    <property type="entry name" value="HYDROXYPYRUVATE ISOMERASE"/>
    <property type="match status" value="1"/>
</dbReference>
<dbReference type="InterPro" id="IPR013022">
    <property type="entry name" value="Xyl_isomerase-like_TIM-brl"/>
</dbReference>
<evidence type="ECO:0000259" key="2">
    <source>
        <dbReference type="Pfam" id="PF01261"/>
    </source>
</evidence>
<dbReference type="RefSeq" id="WP_155052966.1">
    <property type="nucleotide sequence ID" value="NZ_BAAAIB010000002.1"/>
</dbReference>
<dbReference type="OrthoDB" id="9787068at2"/>
<dbReference type="AlphaFoldDB" id="A0A6I3MB07"/>
<dbReference type="InterPro" id="IPR036237">
    <property type="entry name" value="Xyl_isomerase-like_sf"/>
</dbReference>
<name>A0A6I3MB07_9MICO</name>
<proteinExistence type="predicted"/>
<dbReference type="Proteomes" id="UP000433071">
    <property type="component" value="Unassembled WGS sequence"/>
</dbReference>